<proteinExistence type="predicted"/>
<sequence length="93" mass="9848">MKRLIAGLAAAAVVAAAVYAFAAAADVYTYEARNGNVTFTHQAHVDYVGGDCLKCHAEGPGPIDVTKDWAHDTCTGCHKEMGAPARCNDCHKR</sequence>
<evidence type="ECO:0000256" key="5">
    <source>
        <dbReference type="ARBA" id="ARBA00023004"/>
    </source>
</evidence>
<dbReference type="CDD" id="cd08168">
    <property type="entry name" value="Cytochrom_C3"/>
    <property type="match status" value="1"/>
</dbReference>
<dbReference type="Proteomes" id="UP001060414">
    <property type="component" value="Chromosome"/>
</dbReference>
<keyword evidence="5" id="KW-0408">Iron</keyword>
<keyword evidence="1" id="KW-0813">Transport</keyword>
<dbReference type="PRINTS" id="PR00609">
    <property type="entry name" value="CYTOCHROMEC3"/>
</dbReference>
<keyword evidence="2" id="KW-0349">Heme</keyword>
<dbReference type="Gene3D" id="3.90.10.10">
    <property type="entry name" value="Cytochrome C3"/>
    <property type="match status" value="1"/>
</dbReference>
<dbReference type="InterPro" id="IPR020942">
    <property type="entry name" value="Cyt_c_III_dom"/>
</dbReference>
<keyword evidence="9" id="KW-1185">Reference proteome</keyword>
<dbReference type="InterPro" id="IPR036280">
    <property type="entry name" value="Multihaem_cyt_sf"/>
</dbReference>
<evidence type="ECO:0000256" key="4">
    <source>
        <dbReference type="ARBA" id="ARBA00022982"/>
    </source>
</evidence>
<dbReference type="Pfam" id="PF02085">
    <property type="entry name" value="Cytochrom_CIII"/>
    <property type="match status" value="1"/>
</dbReference>
<dbReference type="EMBL" id="CP092109">
    <property type="protein sequence ID" value="UWZ79492.1"/>
    <property type="molecule type" value="Genomic_DNA"/>
</dbReference>
<dbReference type="InterPro" id="IPR002322">
    <property type="entry name" value="Cyt_c_III"/>
</dbReference>
<reference evidence="8" key="1">
    <citation type="journal article" date="2022" name="Environ. Microbiol.">
        <title>Geoalkalibacter halelectricus SAP #1 sp. nov. possessing extracellular electron transfer and mineral#reducing capabilities from a haloalkaline environment.</title>
        <authorList>
            <person name="Yadav S."/>
            <person name="Singh R."/>
            <person name="Sundharam S.S."/>
            <person name="Chaudhary S."/>
            <person name="Krishnamurthi S."/>
            <person name="Patil S.A."/>
        </authorList>
    </citation>
    <scope>NUCLEOTIDE SEQUENCE</scope>
    <source>
        <strain evidence="8">SAP-1</strain>
    </source>
</reference>
<organism evidence="8 9">
    <name type="scientific">Geoalkalibacter halelectricus</name>
    <dbReference type="NCBI Taxonomy" id="2847045"/>
    <lineage>
        <taxon>Bacteria</taxon>
        <taxon>Pseudomonadati</taxon>
        <taxon>Thermodesulfobacteriota</taxon>
        <taxon>Desulfuromonadia</taxon>
        <taxon>Desulfuromonadales</taxon>
        <taxon>Geoalkalibacteraceae</taxon>
        <taxon>Geoalkalibacter</taxon>
    </lineage>
</organism>
<keyword evidence="6" id="KW-0732">Signal</keyword>
<evidence type="ECO:0000256" key="2">
    <source>
        <dbReference type="ARBA" id="ARBA00022617"/>
    </source>
</evidence>
<dbReference type="RefSeq" id="WP_260747844.1">
    <property type="nucleotide sequence ID" value="NZ_CP092109.1"/>
</dbReference>
<keyword evidence="3" id="KW-0479">Metal-binding</keyword>
<feature type="chain" id="PRO_5046250596" evidence="6">
    <location>
        <begin position="23"/>
        <end position="93"/>
    </location>
</feature>
<dbReference type="SUPFAM" id="SSF48695">
    <property type="entry name" value="Multiheme cytochromes"/>
    <property type="match status" value="1"/>
</dbReference>
<evidence type="ECO:0000313" key="9">
    <source>
        <dbReference type="Proteomes" id="UP001060414"/>
    </source>
</evidence>
<evidence type="ECO:0000259" key="7">
    <source>
        <dbReference type="Pfam" id="PF02085"/>
    </source>
</evidence>
<accession>A0ABY5ZNF1</accession>
<evidence type="ECO:0000256" key="3">
    <source>
        <dbReference type="ARBA" id="ARBA00022723"/>
    </source>
</evidence>
<gene>
    <name evidence="8" type="ORF">L9S41_17685</name>
</gene>
<protein>
    <submittedName>
        <fullName evidence="8">Cytochrome c family protein</fullName>
    </submittedName>
</protein>
<evidence type="ECO:0000313" key="8">
    <source>
        <dbReference type="EMBL" id="UWZ79492.1"/>
    </source>
</evidence>
<feature type="domain" description="Class III cytochrome C" evidence="7">
    <location>
        <begin position="30"/>
        <end position="81"/>
    </location>
</feature>
<feature type="signal peptide" evidence="6">
    <location>
        <begin position="1"/>
        <end position="22"/>
    </location>
</feature>
<evidence type="ECO:0000256" key="1">
    <source>
        <dbReference type="ARBA" id="ARBA00022448"/>
    </source>
</evidence>
<evidence type="ECO:0000256" key="6">
    <source>
        <dbReference type="SAM" id="SignalP"/>
    </source>
</evidence>
<name>A0ABY5ZNF1_9BACT</name>
<keyword evidence="4" id="KW-0249">Electron transport</keyword>